<dbReference type="InterPro" id="IPR028974">
    <property type="entry name" value="TSP_type-3_rpt"/>
</dbReference>
<name>H0R2I5_9ACTN</name>
<dbReference type="SUPFAM" id="SSF103647">
    <property type="entry name" value="TSP type-3 repeat"/>
    <property type="match status" value="1"/>
</dbReference>
<comment type="caution">
    <text evidence="1">The sequence shown here is derived from an EMBL/GenBank/DDBJ whole genome shotgun (WGS) entry which is preliminary data.</text>
</comment>
<evidence type="ECO:0000313" key="2">
    <source>
        <dbReference type="Proteomes" id="UP000035034"/>
    </source>
</evidence>
<proteinExistence type="predicted"/>
<evidence type="ECO:0008006" key="3">
    <source>
        <dbReference type="Google" id="ProtNLM"/>
    </source>
</evidence>
<dbReference type="Proteomes" id="UP000035034">
    <property type="component" value="Unassembled WGS sequence"/>
</dbReference>
<keyword evidence="2" id="KW-1185">Reference proteome</keyword>
<dbReference type="eggNOG" id="ENOG5033KWG">
    <property type="taxonomic scope" value="Bacteria"/>
</dbReference>
<dbReference type="STRING" id="1077974.GOEFS_079_00140"/>
<accession>H0R2I5</accession>
<organism evidence="1 2">
    <name type="scientific">Gordonia effusa NBRC 100432</name>
    <dbReference type="NCBI Taxonomy" id="1077974"/>
    <lineage>
        <taxon>Bacteria</taxon>
        <taxon>Bacillati</taxon>
        <taxon>Actinomycetota</taxon>
        <taxon>Actinomycetes</taxon>
        <taxon>Mycobacteriales</taxon>
        <taxon>Gordoniaceae</taxon>
        <taxon>Gordonia</taxon>
    </lineage>
</organism>
<gene>
    <name evidence="1" type="ORF">GOEFS_079_00140</name>
</gene>
<dbReference type="Gene3D" id="2.40.128.340">
    <property type="match status" value="1"/>
</dbReference>
<dbReference type="GO" id="GO:0005509">
    <property type="term" value="F:calcium ion binding"/>
    <property type="evidence" value="ECO:0007669"/>
    <property type="project" value="InterPro"/>
</dbReference>
<reference evidence="1 2" key="1">
    <citation type="submission" date="2011-12" db="EMBL/GenBank/DDBJ databases">
        <title>Whole genome shotgun sequence of Gordonia effusa NBRC 100432.</title>
        <authorList>
            <person name="Yoshida I."/>
            <person name="Takarada H."/>
            <person name="Hosoyama A."/>
            <person name="Tsuchikane K."/>
            <person name="Katsumata H."/>
            <person name="Yamazaki S."/>
            <person name="Fujita N."/>
        </authorList>
    </citation>
    <scope>NUCLEOTIDE SEQUENCE [LARGE SCALE GENOMIC DNA]</scope>
    <source>
        <strain evidence="1 2">NBRC 100432</strain>
    </source>
</reference>
<sequence length="134" mass="14580">MEPRGPLLRPIQVDHAIDYFFGTGDGSVSHWHSPADADLDHDGRNDAVRLDFDGDGRADDAMWDSDGDGVADIAALDRDDDGTPDSFYRDSGRGLWDVAAFARRLYLDIDGDGRDDCVLTDRDGDGVADAGEHL</sequence>
<dbReference type="EMBL" id="BAEH01000079">
    <property type="protein sequence ID" value="GAB19286.1"/>
    <property type="molecule type" value="Genomic_DNA"/>
</dbReference>
<dbReference type="AlphaFoldDB" id="H0R2I5"/>
<evidence type="ECO:0000313" key="1">
    <source>
        <dbReference type="EMBL" id="GAB19286.1"/>
    </source>
</evidence>
<protein>
    <recommendedName>
        <fullName evidence="3">Pullulanase</fullName>
    </recommendedName>
</protein>